<dbReference type="Proteomes" id="UP000016534">
    <property type="component" value="Unassembled WGS sequence"/>
</dbReference>
<reference evidence="1" key="2">
    <citation type="submission" date="2013-04" db="EMBL/GenBank/DDBJ databases">
        <title>Genome sequence of Pseudoalteromonas undina.</title>
        <authorList>
            <person name="Xie B.-B."/>
            <person name="Rong J.-C."/>
            <person name="Qin Q.-L."/>
            <person name="Shu Y.-L."/>
            <person name="Zhang Y.-Z."/>
        </authorList>
    </citation>
    <scope>NUCLEOTIDE SEQUENCE</scope>
    <source>
        <strain evidence="1">NCIMB 2128</strain>
    </source>
</reference>
<evidence type="ECO:0000313" key="1">
    <source>
        <dbReference type="EMBL" id="ERG60477.1"/>
    </source>
</evidence>
<proteinExistence type="predicted"/>
<name>A0ABP2XWI2_9GAMM</name>
<dbReference type="EMBL" id="AHCF02000027">
    <property type="protein sequence ID" value="ERG60477.1"/>
    <property type="molecule type" value="Genomic_DNA"/>
</dbReference>
<gene>
    <name evidence="1" type="ORF">PUND_12122</name>
</gene>
<sequence>MVALEEKLKQNVLKNITIVSNTLALLLYKPTKVIKLKEF</sequence>
<protein>
    <submittedName>
        <fullName evidence="1">Uncharacterized protein</fullName>
    </submittedName>
</protein>
<comment type="caution">
    <text evidence="1">The sequence shown here is derived from an EMBL/GenBank/DDBJ whole genome shotgun (WGS) entry which is preliminary data.</text>
</comment>
<evidence type="ECO:0000313" key="2">
    <source>
        <dbReference type="Proteomes" id="UP000016534"/>
    </source>
</evidence>
<keyword evidence="2" id="KW-1185">Reference proteome</keyword>
<organism evidence="1 2">
    <name type="scientific">Pseudoalteromonas undina</name>
    <dbReference type="NCBI Taxonomy" id="43660"/>
    <lineage>
        <taxon>Bacteria</taxon>
        <taxon>Pseudomonadati</taxon>
        <taxon>Pseudomonadota</taxon>
        <taxon>Gammaproteobacteria</taxon>
        <taxon>Alteromonadales</taxon>
        <taxon>Pseudoalteromonadaceae</taxon>
        <taxon>Pseudoalteromonas</taxon>
    </lineage>
</organism>
<reference evidence="1" key="1">
    <citation type="journal article" date="2012" name="J. Bacteriol.">
        <title>Genome sequences of type strains of seven species of the marine bacterium Pseudoalteromonas.</title>
        <authorList>
            <person name="Xie B.B."/>
            <person name="Shu Y.L."/>
            <person name="Qin Q.L."/>
            <person name="Rong J.C."/>
            <person name="Zhang X.Y."/>
            <person name="Chen X.L."/>
            <person name="Shi M."/>
            <person name="He H.L."/>
            <person name="Zhou B.C."/>
            <person name="Zhang Y.Z."/>
        </authorList>
    </citation>
    <scope>NUCLEOTIDE SEQUENCE [LARGE SCALE GENOMIC DNA]</scope>
    <source>
        <strain evidence="1">NCIMB 2128</strain>
    </source>
</reference>
<accession>A0ABP2XWI2</accession>